<keyword evidence="3" id="KW-0645">Protease</keyword>
<keyword evidence="4 10" id="KW-0812">Transmembrane</keyword>
<dbReference type="GO" id="GO:0006508">
    <property type="term" value="P:proteolysis"/>
    <property type="evidence" value="ECO:0007669"/>
    <property type="project" value="UniProtKB-KW"/>
</dbReference>
<keyword evidence="12" id="KW-1185">Reference proteome</keyword>
<feature type="transmembrane region" description="Helical" evidence="10">
    <location>
        <begin position="20"/>
        <end position="38"/>
    </location>
</feature>
<dbReference type="GO" id="GO:0008233">
    <property type="term" value="F:peptidase activity"/>
    <property type="evidence" value="ECO:0007669"/>
    <property type="project" value="UniProtKB-KW"/>
</dbReference>
<keyword evidence="7 10" id="KW-0472">Membrane</keyword>
<dbReference type="EC" id="3.4.22.-" evidence="11"/>
<comment type="caution">
    <text evidence="11">The sequence shown here is derived from an EMBL/GenBank/DDBJ whole genome shotgun (WGS) entry which is preliminary data.</text>
</comment>
<organism evidence="11 12">
    <name type="scientific">Haloarcula rubra</name>
    <dbReference type="NCBI Taxonomy" id="2487747"/>
    <lineage>
        <taxon>Archaea</taxon>
        <taxon>Methanobacteriati</taxon>
        <taxon>Methanobacteriota</taxon>
        <taxon>Stenosarchaea group</taxon>
        <taxon>Halobacteria</taxon>
        <taxon>Halobacteriales</taxon>
        <taxon>Haloarculaceae</taxon>
        <taxon>Haloarcula</taxon>
    </lineage>
</organism>
<dbReference type="Proteomes" id="UP001430377">
    <property type="component" value="Unassembled WGS sequence"/>
</dbReference>
<evidence type="ECO:0000256" key="2">
    <source>
        <dbReference type="ARBA" id="ARBA00022475"/>
    </source>
</evidence>
<feature type="active site" description="Proton donor" evidence="8">
    <location>
        <position position="222"/>
    </location>
</feature>
<evidence type="ECO:0000313" key="11">
    <source>
        <dbReference type="EMBL" id="MBX0324841.1"/>
    </source>
</evidence>
<dbReference type="InterPro" id="IPR019127">
    <property type="entry name" value="Exosortase"/>
</dbReference>
<evidence type="ECO:0000313" key="12">
    <source>
        <dbReference type="Proteomes" id="UP001430377"/>
    </source>
</evidence>
<feature type="transmembrane region" description="Helical" evidence="10">
    <location>
        <begin position="77"/>
        <end position="98"/>
    </location>
</feature>
<protein>
    <submittedName>
        <fullName evidence="11">Archaeosortase A</fullName>
        <ecNumber evidence="11">3.4.22.-</ecNumber>
    </submittedName>
</protein>
<feature type="active site" description="Acyl-thioester intermediate" evidence="8">
    <location>
        <position position="181"/>
    </location>
</feature>
<keyword evidence="6 10" id="KW-1133">Transmembrane helix</keyword>
<feature type="transmembrane region" description="Helical" evidence="10">
    <location>
        <begin position="262"/>
        <end position="280"/>
    </location>
</feature>
<feature type="transmembrane region" description="Helical" evidence="10">
    <location>
        <begin position="207"/>
        <end position="230"/>
    </location>
</feature>
<proteinExistence type="predicted"/>
<evidence type="ECO:0000256" key="3">
    <source>
        <dbReference type="ARBA" id="ARBA00022670"/>
    </source>
</evidence>
<evidence type="ECO:0000256" key="1">
    <source>
        <dbReference type="ARBA" id="ARBA00004651"/>
    </source>
</evidence>
<name>A0AAW4PW40_9EURY</name>
<reference evidence="11 12" key="1">
    <citation type="submission" date="2021-06" db="EMBL/GenBank/DDBJ databases">
        <title>Halomicroarcula sp. a new haloarchaeum isolated from saline soil.</title>
        <authorList>
            <person name="Duran-Viseras A."/>
            <person name="Sanchez-Porro C."/>
            <person name="Ventosa A."/>
        </authorList>
    </citation>
    <scope>NUCLEOTIDE SEQUENCE [LARGE SCALE GENOMIC DNA]</scope>
    <source>
        <strain evidence="11 12">F13</strain>
    </source>
</reference>
<evidence type="ECO:0000256" key="5">
    <source>
        <dbReference type="ARBA" id="ARBA00022801"/>
    </source>
</evidence>
<dbReference type="EMBL" id="RKLR01000008">
    <property type="protein sequence ID" value="MBX0324841.1"/>
    <property type="molecule type" value="Genomic_DNA"/>
</dbReference>
<evidence type="ECO:0000256" key="6">
    <source>
        <dbReference type="ARBA" id="ARBA00022989"/>
    </source>
</evidence>
<evidence type="ECO:0000256" key="10">
    <source>
        <dbReference type="SAM" id="Phobius"/>
    </source>
</evidence>
<feature type="transmembrane region" description="Helical" evidence="10">
    <location>
        <begin position="110"/>
        <end position="127"/>
    </location>
</feature>
<evidence type="ECO:0000256" key="7">
    <source>
        <dbReference type="ARBA" id="ARBA00023136"/>
    </source>
</evidence>
<feature type="transmembrane region" description="Helical" evidence="10">
    <location>
        <begin position="50"/>
        <end position="71"/>
    </location>
</feature>
<dbReference type="NCBIfam" id="TIGR04178">
    <property type="entry name" value="exo_archaeo"/>
    <property type="match status" value="1"/>
</dbReference>
<dbReference type="NCBIfam" id="TIGR04125">
    <property type="entry name" value="exosort_PGF_TRM"/>
    <property type="match status" value="1"/>
</dbReference>
<dbReference type="Pfam" id="PF09721">
    <property type="entry name" value="Exosortase_EpsH"/>
    <property type="match status" value="1"/>
</dbReference>
<dbReference type="PIRSF" id="PIRSF025737">
    <property type="entry name" value="Cyco1"/>
    <property type="match status" value="1"/>
</dbReference>
<dbReference type="InterPro" id="IPR014522">
    <property type="entry name" value="ArtA"/>
</dbReference>
<dbReference type="InterPro" id="IPR026392">
    <property type="entry name" value="Exo/Archaeosortase_dom"/>
</dbReference>
<gene>
    <name evidence="11" type="primary">artA</name>
    <name evidence="11" type="ORF">EGH21_17580</name>
</gene>
<dbReference type="GO" id="GO:0005886">
    <property type="term" value="C:plasma membrane"/>
    <property type="evidence" value="ECO:0007669"/>
    <property type="project" value="UniProtKB-SubCell"/>
</dbReference>
<sequence length="309" mass="34050">MPGHLGGVIPGVPEVTDPFAWVVIAVFVIATLVRKRSLYGKGVPVFSPRYAATGAWILFAIFWLLLVPHFAFVQKSYIEGFLSAAAVPASLYTAYLVWTEKRDLSTLTRSIALMGLIYVPFLTLAPLQEWLIETTTNNAEWLLAVLGYSPAIVAGDLGYQNTFQFVLPNSHRIEVSVILACTGIGSMSVVSGLITSTEASLSRKLQAVTIAIPVIYLANILRVAFIAVAFGKQWFQFYVQEILFLFGASDPYLVSYFVSDRIISQSLSVVVLVGLVWALLRVNPELFEVIEDVAYIATGNEYDIRRALN</sequence>
<accession>A0AAW4PW40</accession>
<evidence type="ECO:0000256" key="4">
    <source>
        <dbReference type="ARBA" id="ARBA00022692"/>
    </source>
</evidence>
<comment type="subcellular location">
    <subcellularLocation>
        <location evidence="1">Cell membrane</location>
        <topology evidence="1">Multi-pass membrane protein</topology>
    </subcellularLocation>
</comment>
<dbReference type="AlphaFoldDB" id="A0AAW4PW40"/>
<keyword evidence="5 11" id="KW-0378">Hydrolase</keyword>
<keyword evidence="2" id="KW-1003">Cell membrane</keyword>
<feature type="transmembrane region" description="Helical" evidence="10">
    <location>
        <begin position="175"/>
        <end position="195"/>
    </location>
</feature>
<evidence type="ECO:0000256" key="9">
    <source>
        <dbReference type="PIRSR" id="PIRSR025737-2"/>
    </source>
</evidence>
<feature type="site" description="Transition state stabilizer" evidence="9">
    <location>
        <position position="261"/>
    </location>
</feature>
<evidence type="ECO:0000256" key="8">
    <source>
        <dbReference type="PIRSR" id="PIRSR025737-1"/>
    </source>
</evidence>